<dbReference type="EMBL" id="AQGV01000012">
    <property type="protein sequence ID" value="MBE0368814.1"/>
    <property type="molecule type" value="Genomic_DNA"/>
</dbReference>
<dbReference type="InterPro" id="IPR013702">
    <property type="entry name" value="FIST_domain_N"/>
</dbReference>
<dbReference type="SMART" id="SM01204">
    <property type="entry name" value="FIST_C"/>
    <property type="match status" value="1"/>
</dbReference>
<dbReference type="Pfam" id="PF08495">
    <property type="entry name" value="FIST"/>
    <property type="match status" value="1"/>
</dbReference>
<dbReference type="Pfam" id="PF10442">
    <property type="entry name" value="FIST_C"/>
    <property type="match status" value="1"/>
</dbReference>
<comment type="caution">
    <text evidence="3">The sequence shown here is derived from an EMBL/GenBank/DDBJ whole genome shotgun (WGS) entry which is preliminary data.</text>
</comment>
<dbReference type="InterPro" id="IPR019494">
    <property type="entry name" value="FIST_C"/>
</dbReference>
<proteinExistence type="predicted"/>
<feature type="domain" description="FIST" evidence="1">
    <location>
        <begin position="32"/>
        <end position="228"/>
    </location>
</feature>
<reference evidence="3 4" key="1">
    <citation type="submission" date="2015-03" db="EMBL/GenBank/DDBJ databases">
        <title>Genome sequence of Pseudoalteromonas aurantia.</title>
        <authorList>
            <person name="Xie B.-B."/>
            <person name="Rong J.-C."/>
            <person name="Qin Q.-L."/>
            <person name="Zhang Y.-Z."/>
        </authorList>
    </citation>
    <scope>NUCLEOTIDE SEQUENCE [LARGE SCALE GENOMIC DNA]</scope>
    <source>
        <strain evidence="3 4">208</strain>
    </source>
</reference>
<dbReference type="Proteomes" id="UP000615755">
    <property type="component" value="Unassembled WGS sequence"/>
</dbReference>
<dbReference type="PANTHER" id="PTHR40252">
    <property type="entry name" value="BLR0328 PROTEIN"/>
    <property type="match status" value="1"/>
</dbReference>
<accession>A0ABR9ECX0</accession>
<sequence>MPLFKFNCYSSNSTDTPHALNEIEAQLNHAHNATFLIVYFDVQLNAEVIWRWLSAQFENTQFILSSSCQGSFCHNEYYNHAFATLTVVSISDPSGYYFVSSGKRDNLSTFDTAQSATNQLLKNTFSESPELLWITLSPGDEEQAIAGIQAAIGQRVPIIGGSASDNDVSGQWQVYTHHTATPCSMAIASLTPSVAVSFSFSSGYAPSGLTTKVTQASGRNVATLDNTPAAIRYNQLTNGTISQSLTGGNILGLTSFHPIGREVSKDEYLLSHPENVHSNGTLSLFSSLDEGDVLHIMHGSTDSLLRRAHQVIHNAQHTLDDPALSGCMLIYCAGCMLSVKSQFEQVTKNICQDFNSVPVAGVYTFGEQGCFLDGQSRHGNLMISALVFGATHD</sequence>
<keyword evidence="4" id="KW-1185">Reference proteome</keyword>
<organism evidence="3 4">
    <name type="scientific">Pseudoalteromonas aurantia 208</name>
    <dbReference type="NCBI Taxonomy" id="1314867"/>
    <lineage>
        <taxon>Bacteria</taxon>
        <taxon>Pseudomonadati</taxon>
        <taxon>Pseudomonadota</taxon>
        <taxon>Gammaproteobacteria</taxon>
        <taxon>Alteromonadales</taxon>
        <taxon>Pseudoalteromonadaceae</taxon>
        <taxon>Pseudoalteromonas</taxon>
    </lineage>
</organism>
<evidence type="ECO:0000259" key="1">
    <source>
        <dbReference type="SMART" id="SM00897"/>
    </source>
</evidence>
<evidence type="ECO:0008006" key="5">
    <source>
        <dbReference type="Google" id="ProtNLM"/>
    </source>
</evidence>
<protein>
    <recommendedName>
        <fullName evidence="5">Histidine kinase</fullName>
    </recommendedName>
</protein>
<evidence type="ECO:0000259" key="2">
    <source>
        <dbReference type="SMART" id="SM01204"/>
    </source>
</evidence>
<evidence type="ECO:0000313" key="4">
    <source>
        <dbReference type="Proteomes" id="UP000615755"/>
    </source>
</evidence>
<evidence type="ECO:0000313" key="3">
    <source>
        <dbReference type="EMBL" id="MBE0368814.1"/>
    </source>
</evidence>
<dbReference type="SMART" id="SM00897">
    <property type="entry name" value="FIST"/>
    <property type="match status" value="1"/>
</dbReference>
<gene>
    <name evidence="3" type="ORF">PAUR_a2523</name>
</gene>
<dbReference type="PANTHER" id="PTHR40252:SF2">
    <property type="entry name" value="BLR0328 PROTEIN"/>
    <property type="match status" value="1"/>
</dbReference>
<name>A0ABR9ECX0_9GAMM</name>
<feature type="domain" description="FIST C-domain" evidence="2">
    <location>
        <begin position="229"/>
        <end position="371"/>
    </location>
</feature>